<reference evidence="2" key="1">
    <citation type="submission" date="2019-08" db="EMBL/GenBank/DDBJ databases">
        <authorList>
            <person name="Kucharzyk K."/>
            <person name="Murdoch R.W."/>
            <person name="Higgins S."/>
            <person name="Loffler F."/>
        </authorList>
    </citation>
    <scope>NUCLEOTIDE SEQUENCE</scope>
</reference>
<comment type="caution">
    <text evidence="2">The sequence shown here is derived from an EMBL/GenBank/DDBJ whole genome shotgun (WGS) entry which is preliminary data.</text>
</comment>
<name>A0A645G6Y5_9ZZZZ</name>
<dbReference type="InterPro" id="IPR020209">
    <property type="entry name" value="Cas6b_C"/>
</dbReference>
<gene>
    <name evidence="2" type="ORF">SDC9_169110</name>
</gene>
<proteinExistence type="predicted"/>
<dbReference type="EMBL" id="VSSQ01069781">
    <property type="protein sequence ID" value="MPN21730.1"/>
    <property type="molecule type" value="Genomic_DNA"/>
</dbReference>
<sequence length="117" mass="13730">MNFEEYKDEFKVDTDLHQYQFETIWLALNQENYPKYRQGEIDLNKQIQNNLLSNFKGLGIKVEERIMAKGNFVEETVSLKDIKMLGFKGTFITNVNIPRYMSLGKRQSIGFGIVKKI</sequence>
<protein>
    <recommendedName>
        <fullName evidence="1">Cas6b C-terminal domain-containing protein</fullName>
    </recommendedName>
</protein>
<evidence type="ECO:0000313" key="2">
    <source>
        <dbReference type="EMBL" id="MPN21730.1"/>
    </source>
</evidence>
<accession>A0A645G6Y5</accession>
<organism evidence="2">
    <name type="scientific">bioreactor metagenome</name>
    <dbReference type="NCBI Taxonomy" id="1076179"/>
    <lineage>
        <taxon>unclassified sequences</taxon>
        <taxon>metagenomes</taxon>
        <taxon>ecological metagenomes</taxon>
    </lineage>
</organism>
<dbReference type="Pfam" id="PF17262">
    <property type="entry name" value="Cas6b_C"/>
    <property type="match status" value="1"/>
</dbReference>
<feature type="domain" description="Cas6b C-terminal" evidence="1">
    <location>
        <begin position="13"/>
        <end position="117"/>
    </location>
</feature>
<evidence type="ECO:0000259" key="1">
    <source>
        <dbReference type="Pfam" id="PF17262"/>
    </source>
</evidence>
<dbReference type="AlphaFoldDB" id="A0A645G6Y5"/>